<dbReference type="GO" id="GO:0046872">
    <property type="term" value="F:metal ion binding"/>
    <property type="evidence" value="ECO:0007669"/>
    <property type="project" value="UniProtKB-KW"/>
</dbReference>
<dbReference type="GO" id="GO:0051536">
    <property type="term" value="F:iron-sulfur cluster binding"/>
    <property type="evidence" value="ECO:0007669"/>
    <property type="project" value="UniProtKB-KW"/>
</dbReference>
<evidence type="ECO:0000256" key="3">
    <source>
        <dbReference type="ARBA" id="ARBA00023004"/>
    </source>
</evidence>
<dbReference type="SUPFAM" id="SSF102114">
    <property type="entry name" value="Radical SAM enzymes"/>
    <property type="match status" value="1"/>
</dbReference>
<sequence length="313" mass="35303">MLQSIEKDNYSNIKTISTEILFACTLCPRECKVNRFKKTGYCGMPANVFGARAALHLWEEPCITGKDGSGTVFFTGCTLRCVFCQNHPIANGSVGKEITIEHLSTIFLSLQDKGATNINLVTPTHYVPQIVKALIIAKQNGLTIPIVYNTSGYEKISTLKLLDGYVDVYLPDFKYMDENLALRYSNAKDYPSIAKEAIKEMVRQVGTPVFENDRIKRGVIVRHLVLPGHRTDSKKILRYLSETYHDTIYLSIMNQFTPLDGLSNYPEINRKVTKREYNDVIDFAIELGITNAFIQEGQTANESFIPEFSFEGI</sequence>
<feature type="binding site" evidence="5">
    <location>
        <position position="84"/>
    </location>
    <ligand>
        <name>[4Fe-4S] cluster</name>
        <dbReference type="ChEBI" id="CHEBI:49883"/>
        <note>4Fe-4S-S-AdoMet</note>
    </ligand>
</feature>
<keyword evidence="3 5" id="KW-0408">Iron</keyword>
<proteinExistence type="predicted"/>
<protein>
    <submittedName>
        <fullName evidence="7">Radical SAM protein</fullName>
    </submittedName>
</protein>
<keyword evidence="1 5" id="KW-0949">S-adenosyl-L-methionine</keyword>
<evidence type="ECO:0000256" key="2">
    <source>
        <dbReference type="ARBA" id="ARBA00022723"/>
    </source>
</evidence>
<dbReference type="CDD" id="cd01335">
    <property type="entry name" value="Radical_SAM"/>
    <property type="match status" value="1"/>
</dbReference>
<organism evidence="7 8">
    <name type="scientific">Lachnoclostridium phytofermentans</name>
    <dbReference type="NCBI Taxonomy" id="66219"/>
    <lineage>
        <taxon>Bacteria</taxon>
        <taxon>Bacillati</taxon>
        <taxon>Bacillota</taxon>
        <taxon>Clostridia</taxon>
        <taxon>Lachnospirales</taxon>
        <taxon>Lachnospiraceae</taxon>
    </lineage>
</organism>
<evidence type="ECO:0000259" key="6">
    <source>
        <dbReference type="Pfam" id="PF04055"/>
    </source>
</evidence>
<feature type="domain" description="Radical SAM core" evidence="6">
    <location>
        <begin position="72"/>
        <end position="228"/>
    </location>
</feature>
<reference evidence="7 8" key="1">
    <citation type="journal article" date="2018" name="Nat. Biotechnol.">
        <title>A standardized bacterial taxonomy based on genome phylogeny substantially revises the tree of life.</title>
        <authorList>
            <person name="Parks D.H."/>
            <person name="Chuvochina M."/>
            <person name="Waite D.W."/>
            <person name="Rinke C."/>
            <person name="Skarshewski A."/>
            <person name="Chaumeil P.A."/>
            <person name="Hugenholtz P."/>
        </authorList>
    </citation>
    <scope>NUCLEOTIDE SEQUENCE [LARGE SCALE GENOMIC DNA]</scope>
    <source>
        <strain evidence="7">UBA11728</strain>
    </source>
</reference>
<keyword evidence="4 5" id="KW-0411">Iron-sulfur</keyword>
<evidence type="ECO:0000256" key="1">
    <source>
        <dbReference type="ARBA" id="ARBA00022691"/>
    </source>
</evidence>
<dbReference type="SFLD" id="SFLDS00029">
    <property type="entry name" value="Radical_SAM"/>
    <property type="match status" value="1"/>
</dbReference>
<feature type="binding site" evidence="5">
    <location>
        <position position="81"/>
    </location>
    <ligand>
        <name>[4Fe-4S] cluster</name>
        <dbReference type="ChEBI" id="CHEBI:49883"/>
        <note>4Fe-4S-S-AdoMet</note>
    </ligand>
</feature>
<dbReference type="InterPro" id="IPR013785">
    <property type="entry name" value="Aldolase_TIM"/>
</dbReference>
<evidence type="ECO:0000313" key="8">
    <source>
        <dbReference type="Proteomes" id="UP000262969"/>
    </source>
</evidence>
<comment type="caution">
    <text evidence="7">The sequence shown here is derived from an EMBL/GenBank/DDBJ whole genome shotgun (WGS) entry which is preliminary data.</text>
</comment>
<dbReference type="Proteomes" id="UP000262969">
    <property type="component" value="Unassembled WGS sequence"/>
</dbReference>
<dbReference type="InterPro" id="IPR007197">
    <property type="entry name" value="rSAM"/>
</dbReference>
<dbReference type="AlphaFoldDB" id="A0A3D2X1V8"/>
<dbReference type="InterPro" id="IPR016431">
    <property type="entry name" value="Pyrv-formate_lyase-activ_prd"/>
</dbReference>
<dbReference type="EMBL" id="DPVV01000064">
    <property type="protein sequence ID" value="HCL01130.1"/>
    <property type="molecule type" value="Genomic_DNA"/>
</dbReference>
<dbReference type="PANTHER" id="PTHR43075">
    <property type="entry name" value="FORMATE LYASE ACTIVATING ENZYME, PUTATIVE (AFU_ORTHOLOGUE AFUA_2G15630)-RELATED"/>
    <property type="match status" value="1"/>
</dbReference>
<accession>A0A3D2X1V8</accession>
<dbReference type="Pfam" id="PF04055">
    <property type="entry name" value="Radical_SAM"/>
    <property type="match status" value="1"/>
</dbReference>
<dbReference type="InterPro" id="IPR058240">
    <property type="entry name" value="rSAM_sf"/>
</dbReference>
<comment type="cofactor">
    <cofactor evidence="5">
        <name>[4Fe-4S] cluster</name>
        <dbReference type="ChEBI" id="CHEBI:49883"/>
    </cofactor>
    <text evidence="5">Binds 1 [4Fe-4S] cluster. The cluster is coordinated with 3 cysteines and an exchangeable S-adenosyl-L-methionine.</text>
</comment>
<evidence type="ECO:0000256" key="5">
    <source>
        <dbReference type="PIRSR" id="PIRSR004869-50"/>
    </source>
</evidence>
<dbReference type="GO" id="GO:0003824">
    <property type="term" value="F:catalytic activity"/>
    <property type="evidence" value="ECO:0007669"/>
    <property type="project" value="InterPro"/>
</dbReference>
<dbReference type="InterPro" id="IPR040085">
    <property type="entry name" value="MJ0674-like"/>
</dbReference>
<dbReference type="SFLD" id="SFLDG01099">
    <property type="entry name" value="Uncharacterised_Radical_SAM_Su"/>
    <property type="match status" value="1"/>
</dbReference>
<evidence type="ECO:0000313" key="7">
    <source>
        <dbReference type="EMBL" id="HCL01130.1"/>
    </source>
</evidence>
<dbReference type="PIRSF" id="PIRSF004869">
    <property type="entry name" value="PflX_prd"/>
    <property type="match status" value="1"/>
</dbReference>
<keyword evidence="2 5" id="KW-0479">Metal-binding</keyword>
<name>A0A3D2X1V8_9FIRM</name>
<evidence type="ECO:0000256" key="4">
    <source>
        <dbReference type="ARBA" id="ARBA00023014"/>
    </source>
</evidence>
<dbReference type="PANTHER" id="PTHR43075:SF1">
    <property type="entry name" value="FORMATE LYASE ACTIVATING ENZYME, PUTATIVE (AFU_ORTHOLOGUE AFUA_2G15630)-RELATED"/>
    <property type="match status" value="1"/>
</dbReference>
<feature type="binding site" evidence="5">
    <location>
        <position position="77"/>
    </location>
    <ligand>
        <name>[4Fe-4S] cluster</name>
        <dbReference type="ChEBI" id="CHEBI:49883"/>
        <note>4Fe-4S-S-AdoMet</note>
    </ligand>
</feature>
<gene>
    <name evidence="7" type="ORF">DHW61_01735</name>
</gene>
<dbReference type="Gene3D" id="3.20.20.70">
    <property type="entry name" value="Aldolase class I"/>
    <property type="match status" value="1"/>
</dbReference>